<dbReference type="PROSITE" id="PS51257">
    <property type="entry name" value="PROKAR_LIPOPROTEIN"/>
    <property type="match status" value="1"/>
</dbReference>
<evidence type="ECO:0000256" key="2">
    <source>
        <dbReference type="SAM" id="SignalP"/>
    </source>
</evidence>
<keyword evidence="2" id="KW-0732">Signal</keyword>
<comment type="caution">
    <text evidence="3">The sequence shown here is derived from an EMBL/GenBank/DDBJ whole genome shotgun (WGS) entry which is preliminary data.</text>
</comment>
<gene>
    <name evidence="3" type="ORF">IU514_16580</name>
</gene>
<organism evidence="3 4">
    <name type="scientific">Lysobacter niastensis</name>
    <dbReference type="NCBI Taxonomy" id="380629"/>
    <lineage>
        <taxon>Bacteria</taxon>
        <taxon>Pseudomonadati</taxon>
        <taxon>Pseudomonadota</taxon>
        <taxon>Gammaproteobacteria</taxon>
        <taxon>Lysobacterales</taxon>
        <taxon>Lysobacteraceae</taxon>
        <taxon>Lysobacter</taxon>
    </lineage>
</organism>
<keyword evidence="4" id="KW-1185">Reference proteome</keyword>
<dbReference type="SUPFAM" id="SSF48452">
    <property type="entry name" value="TPR-like"/>
    <property type="match status" value="1"/>
</dbReference>
<feature type="compositionally biased region" description="Low complexity" evidence="1">
    <location>
        <begin position="154"/>
        <end position="172"/>
    </location>
</feature>
<evidence type="ECO:0000313" key="3">
    <source>
        <dbReference type="EMBL" id="MBF6025651.1"/>
    </source>
</evidence>
<feature type="region of interest" description="Disordered" evidence="1">
    <location>
        <begin position="148"/>
        <end position="191"/>
    </location>
</feature>
<evidence type="ECO:0000313" key="4">
    <source>
        <dbReference type="Proteomes" id="UP001429984"/>
    </source>
</evidence>
<dbReference type="EMBL" id="JADLZT010000010">
    <property type="protein sequence ID" value="MBF6025651.1"/>
    <property type="molecule type" value="Genomic_DNA"/>
</dbReference>
<proteinExistence type="predicted"/>
<evidence type="ECO:0000256" key="1">
    <source>
        <dbReference type="SAM" id="MobiDB-lite"/>
    </source>
</evidence>
<sequence>MTSMRPRMLLLAGAALLAACTTAPPAPPQPAFDARAAVAAVRAAGGAESSELDVRPLRDTQVEDLREDALRLEREGKDAEAAAALDQALAINAEDPALLQERAEVALLMRQADAAEQFARRAIGLGSQVGPLCRRHWETVAQAIDMRGHAATPAGRNQDAAAQAEAATRQSAIQQARQKRDACTVAAPPRY</sequence>
<dbReference type="Gene3D" id="1.25.40.10">
    <property type="entry name" value="Tetratricopeptide repeat domain"/>
    <property type="match status" value="1"/>
</dbReference>
<feature type="chain" id="PRO_5046192817" description="Tetratricopeptide repeat protein" evidence="2">
    <location>
        <begin position="26"/>
        <end position="191"/>
    </location>
</feature>
<dbReference type="Proteomes" id="UP001429984">
    <property type="component" value="Unassembled WGS sequence"/>
</dbReference>
<protein>
    <recommendedName>
        <fullName evidence="5">Tetratricopeptide repeat protein</fullName>
    </recommendedName>
</protein>
<feature type="signal peptide" evidence="2">
    <location>
        <begin position="1"/>
        <end position="25"/>
    </location>
</feature>
<evidence type="ECO:0008006" key="5">
    <source>
        <dbReference type="Google" id="ProtNLM"/>
    </source>
</evidence>
<accession>A0ABS0B9H0</accession>
<reference evidence="3 4" key="1">
    <citation type="submission" date="2020-11" db="EMBL/GenBank/DDBJ databases">
        <title>Draft Genome Sequence and Secondary Metabolite Biosynthetic Potential of the Lysobacter niastensis Type strain DSM 18481.</title>
        <authorList>
            <person name="Turrini P."/>
            <person name="Artuso I."/>
            <person name="Tescari M."/>
            <person name="Lugli G.A."/>
            <person name="Frangipani E."/>
            <person name="Ventura M."/>
            <person name="Visca P."/>
        </authorList>
    </citation>
    <scope>NUCLEOTIDE SEQUENCE [LARGE SCALE GENOMIC DNA]</scope>
    <source>
        <strain evidence="3 4">DSM 18481</strain>
    </source>
</reference>
<dbReference type="InterPro" id="IPR011990">
    <property type="entry name" value="TPR-like_helical_dom_sf"/>
</dbReference>
<name>A0ABS0B9H0_9GAMM</name>